<evidence type="ECO:0000313" key="1">
    <source>
        <dbReference type="EMBL" id="PDH32572.1"/>
    </source>
</evidence>
<dbReference type="EMBL" id="NTJZ01000015">
    <property type="protein sequence ID" value="PDH32572.1"/>
    <property type="molecule type" value="Genomic_DNA"/>
</dbReference>
<gene>
    <name evidence="1" type="ORF">CNF02_11685</name>
</gene>
<accession>A0A2A5W837</accession>
<reference evidence="1 2" key="1">
    <citation type="submission" date="2017-08" db="EMBL/GenBank/DDBJ databases">
        <title>Fine stratification of microbial communities through a metagenomic profile of the photic zone.</title>
        <authorList>
            <person name="Haro-Moreno J.M."/>
            <person name="Lopez-Perez M."/>
            <person name="De La Torre J."/>
            <person name="Picazo A."/>
            <person name="Camacho A."/>
            <person name="Rodriguez-Valera F."/>
        </authorList>
    </citation>
    <scope>NUCLEOTIDE SEQUENCE [LARGE SCALE GENOMIC DNA]</scope>
    <source>
        <strain evidence="1">MED-G28</strain>
    </source>
</reference>
<evidence type="ECO:0000313" key="2">
    <source>
        <dbReference type="Proteomes" id="UP000219329"/>
    </source>
</evidence>
<dbReference type="AlphaFoldDB" id="A0A2A5W837"/>
<sequence>MMKFIATSVVRGSQQGESHGGVYLIDCETEKYEQVIDWNTMDIDWQGRGWDRGLRGIAFDNDRVFIAASDELFEYDTQFKHVASYKNPFLKHCHEISIYRRRLFISSTGFDSIVGFDLDKNRFSYGLNIIKDFNGYRALPFHPEQEKGPQPSNQLHLNSIFCNSQSLFFSGLNTGGLFGYTGKHIQLFAKLPMGTHNAQPFGNGVIFNDTQSNVVKYIGRDGASKEFPVPFFDAELLTHTELDNTQVARQGFGRGLCVVSEHLIAGGSSPSTISLYSFGDSLNAGSHNLSMDIRNSIHGLEVWPF</sequence>
<dbReference type="Proteomes" id="UP000219329">
    <property type="component" value="Unassembled WGS sequence"/>
</dbReference>
<organism evidence="1 2">
    <name type="scientific">OM182 bacterium MED-G28</name>
    <dbReference type="NCBI Taxonomy" id="1986256"/>
    <lineage>
        <taxon>Bacteria</taxon>
        <taxon>Pseudomonadati</taxon>
        <taxon>Pseudomonadota</taxon>
        <taxon>Gammaproteobacteria</taxon>
        <taxon>OMG group</taxon>
        <taxon>OM182 clade</taxon>
    </lineage>
</organism>
<protein>
    <submittedName>
        <fullName evidence="1">Uncharacterized protein</fullName>
    </submittedName>
</protein>
<dbReference type="SUPFAM" id="SSF63825">
    <property type="entry name" value="YWTD domain"/>
    <property type="match status" value="1"/>
</dbReference>
<comment type="caution">
    <text evidence="1">The sequence shown here is derived from an EMBL/GenBank/DDBJ whole genome shotgun (WGS) entry which is preliminary data.</text>
</comment>
<name>A0A2A5W837_9GAMM</name>
<proteinExistence type="predicted"/>